<evidence type="ECO:0000256" key="1">
    <source>
        <dbReference type="SAM" id="MobiDB-lite"/>
    </source>
</evidence>
<accession>F9XHI3</accession>
<dbReference type="GeneID" id="13402805"/>
<protein>
    <submittedName>
        <fullName evidence="2">Uncharacterized protein</fullName>
    </submittedName>
</protein>
<dbReference type="KEGG" id="ztr:MYCGRDRAFT_95118"/>
<dbReference type="Proteomes" id="UP000008062">
    <property type="component" value="Chromosome 8"/>
</dbReference>
<proteinExistence type="predicted"/>
<dbReference type="EMBL" id="CM001203">
    <property type="protein sequence ID" value="EGP85391.1"/>
    <property type="molecule type" value="Genomic_DNA"/>
</dbReference>
<dbReference type="RefSeq" id="XP_003850415.1">
    <property type="nucleotide sequence ID" value="XM_003850367.1"/>
</dbReference>
<organism evidence="2 3">
    <name type="scientific">Zymoseptoria tritici (strain CBS 115943 / IPO323)</name>
    <name type="common">Speckled leaf blotch fungus</name>
    <name type="synonym">Septoria tritici</name>
    <dbReference type="NCBI Taxonomy" id="336722"/>
    <lineage>
        <taxon>Eukaryota</taxon>
        <taxon>Fungi</taxon>
        <taxon>Dikarya</taxon>
        <taxon>Ascomycota</taxon>
        <taxon>Pezizomycotina</taxon>
        <taxon>Dothideomycetes</taxon>
        <taxon>Dothideomycetidae</taxon>
        <taxon>Mycosphaerellales</taxon>
        <taxon>Mycosphaerellaceae</taxon>
        <taxon>Zymoseptoria</taxon>
    </lineage>
</organism>
<reference evidence="2 3" key="1">
    <citation type="journal article" date="2011" name="PLoS Genet.">
        <title>Finished genome of the fungal wheat pathogen Mycosphaerella graminicola reveals dispensome structure, chromosome plasticity, and stealth pathogenesis.</title>
        <authorList>
            <person name="Goodwin S.B."/>
            <person name="Ben M'barek S."/>
            <person name="Dhillon B."/>
            <person name="Wittenberg A.H.J."/>
            <person name="Crane C.F."/>
            <person name="Hane J.K."/>
            <person name="Foster A.J."/>
            <person name="Van der Lee T.A.J."/>
            <person name="Grimwood J."/>
            <person name="Aerts A."/>
            <person name="Antoniw J."/>
            <person name="Bailey A."/>
            <person name="Bluhm B."/>
            <person name="Bowler J."/>
            <person name="Bristow J."/>
            <person name="van der Burgt A."/>
            <person name="Canto-Canche B."/>
            <person name="Churchill A.C.L."/>
            <person name="Conde-Ferraez L."/>
            <person name="Cools H.J."/>
            <person name="Coutinho P.M."/>
            <person name="Csukai M."/>
            <person name="Dehal P."/>
            <person name="De Wit P."/>
            <person name="Donzelli B."/>
            <person name="van de Geest H.C."/>
            <person name="van Ham R.C.H.J."/>
            <person name="Hammond-Kosack K.E."/>
            <person name="Henrissat B."/>
            <person name="Kilian A."/>
            <person name="Kobayashi A.K."/>
            <person name="Koopmann E."/>
            <person name="Kourmpetis Y."/>
            <person name="Kuzniar A."/>
            <person name="Lindquist E."/>
            <person name="Lombard V."/>
            <person name="Maliepaard C."/>
            <person name="Martins N."/>
            <person name="Mehrabi R."/>
            <person name="Nap J.P.H."/>
            <person name="Ponomarenko A."/>
            <person name="Rudd J.J."/>
            <person name="Salamov A."/>
            <person name="Schmutz J."/>
            <person name="Schouten H.J."/>
            <person name="Shapiro H."/>
            <person name="Stergiopoulos I."/>
            <person name="Torriani S.F.F."/>
            <person name="Tu H."/>
            <person name="de Vries R.P."/>
            <person name="Waalwijk C."/>
            <person name="Ware S.B."/>
            <person name="Wiebenga A."/>
            <person name="Zwiers L.-H."/>
            <person name="Oliver R.P."/>
            <person name="Grigoriev I.V."/>
            <person name="Kema G.H.J."/>
        </authorList>
    </citation>
    <scope>NUCLEOTIDE SEQUENCE [LARGE SCALE GENOMIC DNA]</scope>
    <source>
        <strain evidence="3">CBS 115943 / IPO323</strain>
    </source>
</reference>
<dbReference type="OrthoDB" id="3898400at2759"/>
<feature type="region of interest" description="Disordered" evidence="1">
    <location>
        <begin position="186"/>
        <end position="213"/>
    </location>
</feature>
<name>F9XHI3_ZYMTI</name>
<dbReference type="eggNOG" id="ENOG502TB3X">
    <property type="taxonomic scope" value="Eukaryota"/>
</dbReference>
<gene>
    <name evidence="2" type="ORF">MYCGRDRAFT_95118</name>
</gene>
<dbReference type="OMA" id="THFWSTE"/>
<feature type="compositionally biased region" description="Low complexity" evidence="1">
    <location>
        <begin position="186"/>
        <end position="204"/>
    </location>
</feature>
<dbReference type="InParanoid" id="F9XHI3"/>
<keyword evidence="3" id="KW-1185">Reference proteome</keyword>
<dbReference type="HOGENOM" id="CLU_541021_0_0_1"/>
<sequence length="504" mass="55036">MANTDYTQTVRKDGDLYYSTAGQQDSSFQFGFDEPKSPTATSATIKNISSEPIFWHGYASEEEMASPVEVDDVSVSDDDFDLDDISVISSRRSSSASIVSAISSTGSSCIQAQAVTMAIVRPKMVQVPKMSEEHPAKRRLVHSVAGVSSDKIAVSHLRSASMETPRRDDSIDSYSLSSLDWAKAYAPSPPSTTGSSSSYDSACDSFHEQPVPVKRNTTTKHVPLMEAARNLAPLTEAVAEAVSPMPYGHHRRSNSSTSPSLMSKKPSIMSIADQYKAAEEPSVRRTKTFGANFSISNIGKNLLKRGESIQQVERQYNDHTITRSQTVLPQSTPHPIPSRTSSMAPAKRLVARGGSERAAAIILPDCPDKVQANHWPLRNSIAESTSITTETTITIMTMLSPETERMALLLLWVSQTAFKDGKHDTTDDDRRKWSLIARPPPSERRVAMELVYPRTASSGLDLGVAILVSDVVIAVGEVDVNVRGLRLYLLSDDPRELQLHATIP</sequence>
<dbReference type="AlphaFoldDB" id="F9XHI3"/>
<evidence type="ECO:0000313" key="3">
    <source>
        <dbReference type="Proteomes" id="UP000008062"/>
    </source>
</evidence>
<evidence type="ECO:0000313" key="2">
    <source>
        <dbReference type="EMBL" id="EGP85391.1"/>
    </source>
</evidence>